<evidence type="ECO:0000313" key="6">
    <source>
        <dbReference type="Proteomes" id="UP000291343"/>
    </source>
</evidence>
<dbReference type="Pfam" id="PF00076">
    <property type="entry name" value="RRM_1"/>
    <property type="match status" value="1"/>
</dbReference>
<feature type="compositionally biased region" description="Low complexity" evidence="3">
    <location>
        <begin position="169"/>
        <end position="191"/>
    </location>
</feature>
<feature type="region of interest" description="Disordered" evidence="3">
    <location>
        <begin position="1"/>
        <end position="226"/>
    </location>
</feature>
<name>A0A482WJG1_LAOST</name>
<dbReference type="OrthoDB" id="21643at2759"/>
<keyword evidence="6" id="KW-1185">Reference proteome</keyword>
<accession>A0A482WJG1</accession>
<evidence type="ECO:0000313" key="5">
    <source>
        <dbReference type="EMBL" id="RZF33633.1"/>
    </source>
</evidence>
<feature type="compositionally biased region" description="Basic and acidic residues" evidence="3">
    <location>
        <begin position="386"/>
        <end position="403"/>
    </location>
</feature>
<dbReference type="SUPFAM" id="SSF54928">
    <property type="entry name" value="RNA-binding domain, RBD"/>
    <property type="match status" value="1"/>
</dbReference>
<reference evidence="5 6" key="1">
    <citation type="journal article" date="2017" name="Gigascience">
        <title>Genome sequence of the small brown planthopper, Laodelphax striatellus.</title>
        <authorList>
            <person name="Zhu J."/>
            <person name="Jiang F."/>
            <person name="Wang X."/>
            <person name="Yang P."/>
            <person name="Bao Y."/>
            <person name="Zhao W."/>
            <person name="Wang W."/>
            <person name="Lu H."/>
            <person name="Wang Q."/>
            <person name="Cui N."/>
            <person name="Li J."/>
            <person name="Chen X."/>
            <person name="Luo L."/>
            <person name="Yu J."/>
            <person name="Kang L."/>
            <person name="Cui F."/>
        </authorList>
    </citation>
    <scope>NUCLEOTIDE SEQUENCE [LARGE SCALE GENOMIC DNA]</scope>
    <source>
        <strain evidence="5">Lst14</strain>
    </source>
</reference>
<proteinExistence type="predicted"/>
<evidence type="ECO:0000259" key="4">
    <source>
        <dbReference type="PROSITE" id="PS50102"/>
    </source>
</evidence>
<feature type="region of interest" description="Disordered" evidence="3">
    <location>
        <begin position="292"/>
        <end position="403"/>
    </location>
</feature>
<dbReference type="PANTHER" id="PTHR15241:SF304">
    <property type="entry name" value="RRM DOMAIN-CONTAINING PROTEIN"/>
    <property type="match status" value="1"/>
</dbReference>
<sequence length="511" mass="55336">MGGKHKIAKPQFSVGEPAVKKNKPVTPNKDGQKAVTPASNEKPAGQLTKSMKRRLRREKATGNQFTVKDSGASPGASPKVTNANQGKANKNKSNQNNKSDKNNTSNQNIVVSQQKAVNEKKANDASALNTSGEEKKKRKRRRRKSGGGAQPNQEVEVKEGAAVQPKQLNGNAASPKPAAAKPNQKVIKKPQPAQPPAKKGKFEKKSFDDRGPREPEHTAFVANVPSSLSEDELKEAFGKFGNVSRLSWPVDQEGNHKSFAFIAFGDAASLEKAVKENNSMTLENSTLVIKKADPKGAKGGGGRGGFRGSPRGGGGFRGGSRGGFRGSPRGGGGGFRGSPRGGRGGFRGSPRGGGGGFRGNSRGGGFRGNRGGGFRGGRGRMSSWKKQKDDGEREREERTARTAEALSKHKSWDNCWQKKEAISNYQCEMQRNELKYSGYGNSEGERDYASQQYKKDEADLMYAMSKKYGGIEHLYSHPQTNRQAHDVPDREVFDLICMIVLTSTEYCFVFI</sequence>
<evidence type="ECO:0000256" key="1">
    <source>
        <dbReference type="ARBA" id="ARBA00022884"/>
    </source>
</evidence>
<dbReference type="PANTHER" id="PTHR15241">
    <property type="entry name" value="TRANSFORMER-2-RELATED"/>
    <property type="match status" value="1"/>
</dbReference>
<feature type="compositionally biased region" description="Low complexity" evidence="3">
    <location>
        <begin position="82"/>
        <end position="108"/>
    </location>
</feature>
<dbReference type="GO" id="GO:0003723">
    <property type="term" value="F:RNA binding"/>
    <property type="evidence" value="ECO:0007669"/>
    <property type="project" value="UniProtKB-UniRule"/>
</dbReference>
<feature type="compositionally biased region" description="Basic and acidic residues" evidence="3">
    <location>
        <begin position="203"/>
        <end position="217"/>
    </location>
</feature>
<evidence type="ECO:0000256" key="2">
    <source>
        <dbReference type="PROSITE-ProRule" id="PRU00176"/>
    </source>
</evidence>
<dbReference type="PROSITE" id="PS50102">
    <property type="entry name" value="RRM"/>
    <property type="match status" value="1"/>
</dbReference>
<feature type="domain" description="RRM" evidence="4">
    <location>
        <begin position="217"/>
        <end position="294"/>
    </location>
</feature>
<evidence type="ECO:0000256" key="3">
    <source>
        <dbReference type="SAM" id="MobiDB-lite"/>
    </source>
</evidence>
<dbReference type="InterPro" id="IPR000504">
    <property type="entry name" value="RRM_dom"/>
</dbReference>
<dbReference type="InterPro" id="IPR012677">
    <property type="entry name" value="Nucleotide-bd_a/b_plait_sf"/>
</dbReference>
<feature type="compositionally biased region" description="Basic residues" evidence="3">
    <location>
        <begin position="136"/>
        <end position="145"/>
    </location>
</feature>
<feature type="compositionally biased region" description="Gly residues" evidence="3">
    <location>
        <begin position="297"/>
        <end position="376"/>
    </location>
</feature>
<keyword evidence="1 2" id="KW-0694">RNA-binding</keyword>
<dbReference type="Proteomes" id="UP000291343">
    <property type="component" value="Unassembled WGS sequence"/>
</dbReference>
<dbReference type="EMBL" id="QKKF02033617">
    <property type="protein sequence ID" value="RZF33633.1"/>
    <property type="molecule type" value="Genomic_DNA"/>
</dbReference>
<protein>
    <recommendedName>
        <fullName evidence="4">RRM domain-containing protein</fullName>
    </recommendedName>
</protein>
<comment type="caution">
    <text evidence="5">The sequence shown here is derived from an EMBL/GenBank/DDBJ whole genome shotgun (WGS) entry which is preliminary data.</text>
</comment>
<organism evidence="5 6">
    <name type="scientific">Laodelphax striatellus</name>
    <name type="common">Small brown planthopper</name>
    <name type="synonym">Delphax striatella</name>
    <dbReference type="NCBI Taxonomy" id="195883"/>
    <lineage>
        <taxon>Eukaryota</taxon>
        <taxon>Metazoa</taxon>
        <taxon>Ecdysozoa</taxon>
        <taxon>Arthropoda</taxon>
        <taxon>Hexapoda</taxon>
        <taxon>Insecta</taxon>
        <taxon>Pterygota</taxon>
        <taxon>Neoptera</taxon>
        <taxon>Paraneoptera</taxon>
        <taxon>Hemiptera</taxon>
        <taxon>Auchenorrhyncha</taxon>
        <taxon>Fulgoroidea</taxon>
        <taxon>Delphacidae</taxon>
        <taxon>Criomorphinae</taxon>
        <taxon>Laodelphax</taxon>
    </lineage>
</organism>
<dbReference type="Gene3D" id="3.30.70.330">
    <property type="match status" value="1"/>
</dbReference>
<dbReference type="AlphaFoldDB" id="A0A482WJG1"/>
<dbReference type="SMART" id="SM00360">
    <property type="entry name" value="RRM"/>
    <property type="match status" value="1"/>
</dbReference>
<dbReference type="CDD" id="cd00590">
    <property type="entry name" value="RRM_SF"/>
    <property type="match status" value="1"/>
</dbReference>
<dbReference type="InParanoid" id="A0A482WJG1"/>
<dbReference type="STRING" id="195883.A0A482WJG1"/>
<dbReference type="InterPro" id="IPR035979">
    <property type="entry name" value="RBD_domain_sf"/>
</dbReference>
<gene>
    <name evidence="5" type="ORF">LSTR_LSTR007011</name>
</gene>